<evidence type="ECO:0000313" key="2">
    <source>
        <dbReference type="EMBL" id="MCC9640651.1"/>
    </source>
</evidence>
<feature type="transmembrane region" description="Helical" evidence="1">
    <location>
        <begin position="301"/>
        <end position="322"/>
    </location>
</feature>
<protein>
    <submittedName>
        <fullName evidence="2">DUF4173 domain-containing protein</fullName>
    </submittedName>
</protein>
<feature type="transmembrane region" description="Helical" evidence="1">
    <location>
        <begin position="48"/>
        <end position="69"/>
    </location>
</feature>
<dbReference type="InterPro" id="IPR025291">
    <property type="entry name" value="DUF4153"/>
</dbReference>
<dbReference type="EMBL" id="JAJKFW010000003">
    <property type="protein sequence ID" value="MCC9640651.1"/>
    <property type="molecule type" value="Genomic_DNA"/>
</dbReference>
<accession>A0ABS8NAQ3</accession>
<feature type="transmembrane region" description="Helical" evidence="1">
    <location>
        <begin position="364"/>
        <end position="387"/>
    </location>
</feature>
<keyword evidence="1" id="KW-0472">Membrane</keyword>
<keyword evidence="1" id="KW-0812">Transmembrane</keyword>
<dbReference type="Proteomes" id="UP001430306">
    <property type="component" value="Unassembled WGS sequence"/>
</dbReference>
<keyword evidence="3" id="KW-1185">Reference proteome</keyword>
<feature type="transmembrane region" description="Helical" evidence="1">
    <location>
        <begin position="394"/>
        <end position="413"/>
    </location>
</feature>
<comment type="caution">
    <text evidence="2">The sequence shown here is derived from an EMBL/GenBank/DDBJ whole genome shotgun (WGS) entry which is preliminary data.</text>
</comment>
<dbReference type="RefSeq" id="WP_230270210.1">
    <property type="nucleotide sequence ID" value="NZ_JAJKFW010000003.1"/>
</dbReference>
<reference evidence="2" key="1">
    <citation type="submission" date="2021-11" db="EMBL/GenBank/DDBJ databases">
        <title>Genome sequence.</title>
        <authorList>
            <person name="Sun Q."/>
        </authorList>
    </citation>
    <scope>NUCLEOTIDE SEQUENCE</scope>
    <source>
        <strain evidence="2">JC740</strain>
    </source>
</reference>
<dbReference type="Pfam" id="PF13687">
    <property type="entry name" value="DUF4153"/>
    <property type="match status" value="1"/>
</dbReference>
<evidence type="ECO:0000256" key="1">
    <source>
        <dbReference type="SAM" id="Phobius"/>
    </source>
</evidence>
<feature type="transmembrane region" description="Helical" evidence="1">
    <location>
        <begin position="205"/>
        <end position="228"/>
    </location>
</feature>
<keyword evidence="1" id="KW-1133">Transmembrane helix</keyword>
<organism evidence="2 3">
    <name type="scientific">Rhodopirellula halodulae</name>
    <dbReference type="NCBI Taxonomy" id="2894198"/>
    <lineage>
        <taxon>Bacteria</taxon>
        <taxon>Pseudomonadati</taxon>
        <taxon>Planctomycetota</taxon>
        <taxon>Planctomycetia</taxon>
        <taxon>Pirellulales</taxon>
        <taxon>Pirellulaceae</taxon>
        <taxon>Rhodopirellula</taxon>
    </lineage>
</organism>
<feature type="transmembrane region" description="Helical" evidence="1">
    <location>
        <begin position="104"/>
        <end position="127"/>
    </location>
</feature>
<name>A0ABS8NAQ3_9BACT</name>
<sequence length="530" mass="59233">MSTNIQSSTDSTPDRFGKPAEETQIIPVRLATREITAAIVWTFAADVLIFRIGTYLSLAMFLVIAPIIYRYAANSRPHRRSLLVCAGLSALVALRLVWQGSPLAIFSAVVLLIALSMAASGVVPFVLEGLLWFGKSFVTGANRLSRYRFTNTAIHSVRRHNQLAAILLPVGAVITFGGIFVMANPDLVSWVGTQFQTGWNFAFDWIQGLSVWEAPFCVAALLVGIGLIRPLRPWLQIGSKETNESALAPAESNLYSAYRNTLIAVTGLFAVYLCFEFWTLWRRDFPEGFYYAGYAHQGAAWLTIALALATVSLSLIFGRSLLSDPRLPNVRRWAWIWSGENLLLALAVYNRLLIYIGYNGMTQMRMVGLFGITAVVIGFALVVYKIAKTRNFWWLLRSQMMALTIVIIVYSATPVDYIAHRYNAARVNDGYLAPSVMVAVKPISDEGLISTFALLDHPDAIIRDGVRARLAQRQTELVAAHSSHWSDYQASTRTLAKWLAAHPHIAKSFETFTERQTAITRFRQYAMQWY</sequence>
<feature type="transmembrane region" description="Helical" evidence="1">
    <location>
        <begin position="81"/>
        <end position="98"/>
    </location>
</feature>
<gene>
    <name evidence="2" type="ORF">LOC71_00070</name>
</gene>
<feature type="transmembrane region" description="Helical" evidence="1">
    <location>
        <begin position="163"/>
        <end position="185"/>
    </location>
</feature>
<feature type="transmembrane region" description="Helical" evidence="1">
    <location>
        <begin position="334"/>
        <end position="358"/>
    </location>
</feature>
<feature type="transmembrane region" description="Helical" evidence="1">
    <location>
        <begin position="262"/>
        <end position="281"/>
    </location>
</feature>
<proteinExistence type="predicted"/>
<evidence type="ECO:0000313" key="3">
    <source>
        <dbReference type="Proteomes" id="UP001430306"/>
    </source>
</evidence>